<dbReference type="PANTHER" id="PTHR32060:SF22">
    <property type="entry name" value="CARBOXYL-TERMINAL-PROCESSING PEPTIDASE 3, CHLOROPLASTIC"/>
    <property type="match status" value="1"/>
</dbReference>
<keyword evidence="3" id="KW-1185">Reference proteome</keyword>
<dbReference type="OrthoDB" id="2327485at2"/>
<accession>A0A2V4A273</accession>
<dbReference type="EMBL" id="QFLI01000002">
    <property type="protein sequence ID" value="PXY02453.1"/>
    <property type="molecule type" value="Genomic_DNA"/>
</dbReference>
<evidence type="ECO:0000259" key="1">
    <source>
        <dbReference type="Pfam" id="PF03572"/>
    </source>
</evidence>
<dbReference type="RefSeq" id="WP_110360086.1">
    <property type="nucleotide sequence ID" value="NZ_QFLI01000002.1"/>
</dbReference>
<name>A0A2V4A273_9BACT</name>
<proteinExistence type="predicted"/>
<dbReference type="SUPFAM" id="SSF52096">
    <property type="entry name" value="ClpP/crotonase"/>
    <property type="match status" value="1"/>
</dbReference>
<gene>
    <name evidence="2" type="ORF">DF185_07325</name>
</gene>
<dbReference type="InterPro" id="IPR005151">
    <property type="entry name" value="Tail-specific_protease"/>
</dbReference>
<dbReference type="Gene3D" id="3.90.226.10">
    <property type="entry name" value="2-enoyl-CoA Hydratase, Chain A, domain 1"/>
    <property type="match status" value="1"/>
</dbReference>
<organism evidence="2 3">
    <name type="scientific">Marinifilum breve</name>
    <dbReference type="NCBI Taxonomy" id="2184082"/>
    <lineage>
        <taxon>Bacteria</taxon>
        <taxon>Pseudomonadati</taxon>
        <taxon>Bacteroidota</taxon>
        <taxon>Bacteroidia</taxon>
        <taxon>Marinilabiliales</taxon>
        <taxon>Marinifilaceae</taxon>
    </lineage>
</organism>
<dbReference type="GO" id="GO:0004175">
    <property type="term" value="F:endopeptidase activity"/>
    <property type="evidence" value="ECO:0007669"/>
    <property type="project" value="TreeGrafter"/>
</dbReference>
<dbReference type="GO" id="GO:0008236">
    <property type="term" value="F:serine-type peptidase activity"/>
    <property type="evidence" value="ECO:0007669"/>
    <property type="project" value="InterPro"/>
</dbReference>
<comment type="caution">
    <text evidence="2">The sequence shown here is derived from an EMBL/GenBank/DDBJ whole genome shotgun (WGS) entry which is preliminary data.</text>
</comment>
<sequence>MKQFIITISLLLGFIYSNAQDKKQLSDFDFIINKIKNDYPGYSDKVNDGNIQELKKLEKKTRKMMIQYPDSCYKYLKDYAAWFKDHHLRVSKIRKSSKRESHERKYSNFNLDSMQKTSQTIEGIWMGYRGSFAVKKELHKYTAISIDLRGYEKNQIIFEAIEKKNNEFDLTTYRNNRGFKPSMEQASLLLNNSVLEIHNDTRFVRKTANKKADMAFLLSYIPKHPNGLNTYPVALSLNDSTFYLRVPGFSTNTANDLVEKHWNEITTRPNLIVDIRNNGGGQDNYYKRLAELIYTNPYESKGVEWYSTKGIIEDWEDAIKKGHIKKGGEEWANVLLKKMKEKVGGFVIHPFHEGDTKIERDTVYSYPKNVGIIINSGNASSAEQFLLTAKNSSKVILFGNENTAGVLDYSNITPKELPSGKYKLWLPATRSRRLPDHPIDNIGIAPDIHIPLEPTFQLFDRLDDWVYFVKNYLEYKE</sequence>
<dbReference type="Proteomes" id="UP000248079">
    <property type="component" value="Unassembled WGS sequence"/>
</dbReference>
<dbReference type="AlphaFoldDB" id="A0A2V4A273"/>
<evidence type="ECO:0000313" key="3">
    <source>
        <dbReference type="Proteomes" id="UP000248079"/>
    </source>
</evidence>
<dbReference type="GO" id="GO:0006508">
    <property type="term" value="P:proteolysis"/>
    <property type="evidence" value="ECO:0007669"/>
    <property type="project" value="InterPro"/>
</dbReference>
<evidence type="ECO:0000313" key="2">
    <source>
        <dbReference type="EMBL" id="PXY02453.1"/>
    </source>
</evidence>
<protein>
    <recommendedName>
        <fullName evidence="1">Tail specific protease domain-containing protein</fullName>
    </recommendedName>
</protein>
<dbReference type="Pfam" id="PF03572">
    <property type="entry name" value="Peptidase_S41"/>
    <property type="match status" value="1"/>
</dbReference>
<dbReference type="InterPro" id="IPR029045">
    <property type="entry name" value="ClpP/crotonase-like_dom_sf"/>
</dbReference>
<dbReference type="PANTHER" id="PTHR32060">
    <property type="entry name" value="TAIL-SPECIFIC PROTEASE"/>
    <property type="match status" value="1"/>
</dbReference>
<reference evidence="2 3" key="1">
    <citation type="submission" date="2018-05" db="EMBL/GenBank/DDBJ databases">
        <title>Marinifilum breve JC075T sp. nov., a marine bacterium isolated from Yongle Blue Hole in the South China Sea.</title>
        <authorList>
            <person name="Fu T."/>
        </authorList>
    </citation>
    <scope>NUCLEOTIDE SEQUENCE [LARGE SCALE GENOMIC DNA]</scope>
    <source>
        <strain evidence="2 3">JC075</strain>
    </source>
</reference>
<feature type="domain" description="Tail specific protease" evidence="1">
    <location>
        <begin position="243"/>
        <end position="450"/>
    </location>
</feature>